<name>A0A402A7P5_9CHLR</name>
<dbReference type="GO" id="GO:0008236">
    <property type="term" value="F:serine-type peptidase activity"/>
    <property type="evidence" value="ECO:0007669"/>
    <property type="project" value="InterPro"/>
</dbReference>
<dbReference type="Proteomes" id="UP000287352">
    <property type="component" value="Unassembled WGS sequence"/>
</dbReference>
<dbReference type="SUPFAM" id="SSF53474">
    <property type="entry name" value="alpha/beta-Hydrolases"/>
    <property type="match status" value="1"/>
</dbReference>
<dbReference type="Gene3D" id="3.40.50.1820">
    <property type="entry name" value="alpha/beta hydrolase"/>
    <property type="match status" value="1"/>
</dbReference>
<dbReference type="InterPro" id="IPR029058">
    <property type="entry name" value="AB_hydrolase_fold"/>
</dbReference>
<gene>
    <name evidence="2" type="ORF">KTT_50310</name>
</gene>
<evidence type="ECO:0000313" key="2">
    <source>
        <dbReference type="EMBL" id="GCE15172.1"/>
    </source>
</evidence>
<comment type="caution">
    <text evidence="2">The sequence shown here is derived from an EMBL/GenBank/DDBJ whole genome shotgun (WGS) entry which is preliminary data.</text>
</comment>
<organism evidence="2 3">
    <name type="scientific">Tengunoibacter tsumagoiensis</name>
    <dbReference type="NCBI Taxonomy" id="2014871"/>
    <lineage>
        <taxon>Bacteria</taxon>
        <taxon>Bacillati</taxon>
        <taxon>Chloroflexota</taxon>
        <taxon>Ktedonobacteria</taxon>
        <taxon>Ktedonobacterales</taxon>
        <taxon>Dictyobacteraceae</taxon>
        <taxon>Tengunoibacter</taxon>
    </lineage>
</organism>
<evidence type="ECO:0000259" key="1">
    <source>
        <dbReference type="Pfam" id="PF00326"/>
    </source>
</evidence>
<keyword evidence="3" id="KW-1185">Reference proteome</keyword>
<dbReference type="Pfam" id="PF00326">
    <property type="entry name" value="Peptidase_S9"/>
    <property type="match status" value="1"/>
</dbReference>
<protein>
    <recommendedName>
        <fullName evidence="1">Peptidase S9 prolyl oligopeptidase catalytic domain-containing protein</fullName>
    </recommendedName>
</protein>
<proteinExistence type="predicted"/>
<feature type="domain" description="Peptidase S9 prolyl oligopeptidase catalytic" evidence="1">
    <location>
        <begin position="3"/>
        <end position="82"/>
    </location>
</feature>
<dbReference type="AlphaFoldDB" id="A0A402A7P5"/>
<accession>A0A402A7P5</accession>
<dbReference type="InterPro" id="IPR001375">
    <property type="entry name" value="Peptidase_S9_cat"/>
</dbReference>
<evidence type="ECO:0000313" key="3">
    <source>
        <dbReference type="Proteomes" id="UP000287352"/>
    </source>
</evidence>
<dbReference type="GO" id="GO:0006508">
    <property type="term" value="P:proteolysis"/>
    <property type="evidence" value="ECO:0007669"/>
    <property type="project" value="InterPro"/>
</dbReference>
<dbReference type="EMBL" id="BIFR01000002">
    <property type="protein sequence ID" value="GCE15172.1"/>
    <property type="molecule type" value="Genomic_DNA"/>
</dbReference>
<reference evidence="3" key="1">
    <citation type="submission" date="2018-12" db="EMBL/GenBank/DDBJ databases">
        <title>Tengunoibacter tsumagoiensis gen. nov., sp. nov., Dictyobacter kobayashii sp. nov., D. alpinus sp. nov., and D. joshuensis sp. nov. and description of Dictyobacteraceae fam. nov. within the order Ktedonobacterales isolated from Tengu-no-mugimeshi.</title>
        <authorList>
            <person name="Wang C.M."/>
            <person name="Zheng Y."/>
            <person name="Sakai Y."/>
            <person name="Toyoda A."/>
            <person name="Minakuchi Y."/>
            <person name="Abe K."/>
            <person name="Yokota A."/>
            <person name="Yabe S."/>
        </authorList>
    </citation>
    <scope>NUCLEOTIDE SEQUENCE [LARGE SCALE GENOMIC DNA]</scope>
    <source>
        <strain evidence="3">Uno3</strain>
    </source>
</reference>
<sequence length="84" mass="9543">MVYRVSSPITYAQQVKAPVLVVQGRHDRGCPPRQMEQYVARLQALGKQIDIDWFDSGHGSLHIEEEIGLYERMLTFALSALKAK</sequence>